<evidence type="ECO:0000256" key="1">
    <source>
        <dbReference type="SAM" id="MobiDB-lite"/>
    </source>
</evidence>
<gene>
    <name evidence="2" type="ORF">K457DRAFT_35205</name>
</gene>
<dbReference type="AlphaFoldDB" id="A0A197JJI4"/>
<keyword evidence="3" id="KW-1185">Reference proteome</keyword>
<feature type="region of interest" description="Disordered" evidence="1">
    <location>
        <begin position="135"/>
        <end position="159"/>
    </location>
</feature>
<dbReference type="EMBL" id="KV442079">
    <property type="protein sequence ID" value="OAQ25367.1"/>
    <property type="molecule type" value="Genomic_DNA"/>
</dbReference>
<protein>
    <submittedName>
        <fullName evidence="2">Uncharacterized protein</fullName>
    </submittedName>
</protein>
<name>A0A197JJI4_9FUNG</name>
<sequence length="159" mass="17269">HSLLSPLSEHHKSILPTTTTTTATTSNKQWHPTCTTSAIPERHTTTTSETAPSLPPRIICSTRLPTSNSTKLRPTLKVKLSTVKLILKGRGKDRTTPKSRTLVTSNSSINSATTLHRSCSRLVLRPTSNTLSIPSTIPLTPDTKREPSSSAGHCFDYSL</sequence>
<organism evidence="2 3">
    <name type="scientific">Linnemannia elongata AG-77</name>
    <dbReference type="NCBI Taxonomy" id="1314771"/>
    <lineage>
        <taxon>Eukaryota</taxon>
        <taxon>Fungi</taxon>
        <taxon>Fungi incertae sedis</taxon>
        <taxon>Mucoromycota</taxon>
        <taxon>Mortierellomycotina</taxon>
        <taxon>Mortierellomycetes</taxon>
        <taxon>Mortierellales</taxon>
        <taxon>Mortierellaceae</taxon>
        <taxon>Linnemannia</taxon>
    </lineage>
</organism>
<feature type="compositionally biased region" description="Polar residues" evidence="1">
    <location>
        <begin position="26"/>
        <end position="38"/>
    </location>
</feature>
<evidence type="ECO:0000313" key="2">
    <source>
        <dbReference type="EMBL" id="OAQ25367.1"/>
    </source>
</evidence>
<accession>A0A197JJI4</accession>
<evidence type="ECO:0000313" key="3">
    <source>
        <dbReference type="Proteomes" id="UP000078512"/>
    </source>
</evidence>
<dbReference type="Proteomes" id="UP000078512">
    <property type="component" value="Unassembled WGS sequence"/>
</dbReference>
<reference evidence="2 3" key="1">
    <citation type="submission" date="2016-05" db="EMBL/GenBank/DDBJ databases">
        <title>Genome sequencing reveals origins of a unique bacterial endosymbiosis in the earliest lineages of terrestrial Fungi.</title>
        <authorList>
            <consortium name="DOE Joint Genome Institute"/>
            <person name="Uehling J."/>
            <person name="Gryganskyi A."/>
            <person name="Hameed K."/>
            <person name="Tschaplinski T."/>
            <person name="Misztal P."/>
            <person name="Wu S."/>
            <person name="Desiro A."/>
            <person name="Vande Pol N."/>
            <person name="Du Z.-Y."/>
            <person name="Zienkiewicz A."/>
            <person name="Zienkiewicz K."/>
            <person name="Morin E."/>
            <person name="Tisserant E."/>
            <person name="Splivallo R."/>
            <person name="Hainaut M."/>
            <person name="Henrissat B."/>
            <person name="Ohm R."/>
            <person name="Kuo A."/>
            <person name="Yan J."/>
            <person name="Lipzen A."/>
            <person name="Nolan M."/>
            <person name="Labutti K."/>
            <person name="Barry K."/>
            <person name="Goldstein A."/>
            <person name="Labbe J."/>
            <person name="Schadt C."/>
            <person name="Tuskan G."/>
            <person name="Grigoriev I."/>
            <person name="Martin F."/>
            <person name="Vilgalys R."/>
            <person name="Bonito G."/>
        </authorList>
    </citation>
    <scope>NUCLEOTIDE SEQUENCE [LARGE SCALE GENOMIC DNA]</scope>
    <source>
        <strain evidence="2 3">AG-77</strain>
    </source>
</reference>
<feature type="region of interest" description="Disordered" evidence="1">
    <location>
        <begin position="1"/>
        <end position="66"/>
    </location>
</feature>
<proteinExistence type="predicted"/>
<feature type="non-terminal residue" evidence="2">
    <location>
        <position position="1"/>
    </location>
</feature>